<evidence type="ECO:0000256" key="1">
    <source>
        <dbReference type="SAM" id="MobiDB-lite"/>
    </source>
</evidence>
<gene>
    <name evidence="4" type="ORF">JCM7686_2684</name>
</gene>
<dbReference type="HOGENOM" id="CLU_073302_0_0_5"/>
<dbReference type="PATRIC" id="fig|1367847.3.peg.2684"/>
<dbReference type="Pfam" id="PF09976">
    <property type="entry name" value="TPR_21"/>
    <property type="match status" value="1"/>
</dbReference>
<evidence type="ECO:0000256" key="2">
    <source>
        <dbReference type="SAM" id="Phobius"/>
    </source>
</evidence>
<dbReference type="InterPro" id="IPR018704">
    <property type="entry name" value="SecYEG/CpoB_TPR"/>
</dbReference>
<accession>S5Y1Y1</accession>
<keyword evidence="2" id="KW-1133">Transmembrane helix</keyword>
<dbReference type="eggNOG" id="COG4649">
    <property type="taxonomic scope" value="Bacteria"/>
</dbReference>
<name>S5Y1Y1_PARAH</name>
<dbReference type="STRING" id="1367847.JCM7686_2684"/>
<dbReference type="EMBL" id="CP006650">
    <property type="protein sequence ID" value="AGT09740.1"/>
    <property type="molecule type" value="Genomic_DNA"/>
</dbReference>
<keyword evidence="2" id="KW-0472">Membrane</keyword>
<dbReference type="RefSeq" id="WP_020951378.1">
    <property type="nucleotide sequence ID" value="NC_022041.1"/>
</dbReference>
<dbReference type="Proteomes" id="UP000015480">
    <property type="component" value="Chromosome"/>
</dbReference>
<organism evidence="4 5">
    <name type="scientific">Paracoccus aminophilus JCM 7686</name>
    <dbReference type="NCBI Taxonomy" id="1367847"/>
    <lineage>
        <taxon>Bacteria</taxon>
        <taxon>Pseudomonadati</taxon>
        <taxon>Pseudomonadota</taxon>
        <taxon>Alphaproteobacteria</taxon>
        <taxon>Rhodobacterales</taxon>
        <taxon>Paracoccaceae</taxon>
        <taxon>Paracoccus</taxon>
    </lineage>
</organism>
<feature type="transmembrane region" description="Helical" evidence="2">
    <location>
        <begin position="28"/>
        <end position="46"/>
    </location>
</feature>
<feature type="domain" description="Ancillary SecYEG translocon subunit/Cell division coordinator CpoB TPR" evidence="3">
    <location>
        <begin position="30"/>
        <end position="184"/>
    </location>
</feature>
<evidence type="ECO:0000313" key="5">
    <source>
        <dbReference type="Proteomes" id="UP000015480"/>
    </source>
</evidence>
<keyword evidence="5" id="KW-1185">Reference proteome</keyword>
<dbReference type="AlphaFoldDB" id="S5Y1Y1"/>
<evidence type="ECO:0000259" key="3">
    <source>
        <dbReference type="Pfam" id="PF09976"/>
    </source>
</evidence>
<protein>
    <recommendedName>
        <fullName evidence="3">Ancillary SecYEG translocon subunit/Cell division coordinator CpoB TPR domain-containing protein</fullName>
    </recommendedName>
</protein>
<proteinExistence type="predicted"/>
<reference evidence="4 5" key="1">
    <citation type="journal article" date="2014" name="BMC Genomics">
        <title>Architecture and functions of a multipartite genome of the methylotrophic bacterium Paracoccus aminophilus JCM 7686, containing primary and secondary chromids.</title>
        <authorList>
            <person name="Dziewit L."/>
            <person name="Czarnecki J."/>
            <person name="Wibberg D."/>
            <person name="Radlinska M."/>
            <person name="Mrozek P."/>
            <person name="Szymczak M."/>
            <person name="Schluter A."/>
            <person name="Puhler A."/>
            <person name="Bartosik D."/>
        </authorList>
    </citation>
    <scope>NUCLEOTIDE SEQUENCE [LARGE SCALE GENOMIC DNA]</scope>
    <source>
        <strain evidence="4">JCM 7686</strain>
    </source>
</reference>
<dbReference type="KEGG" id="pami:JCM7686_2684"/>
<sequence length="247" mass="25561">MANQNDSFIDEVTSELRRDRLFQGLRRFGWIVVLLIIALVVASGWYEYRKSQDRQTAQDWGDAVVAAQTAADPASALDAVDPAGSKGRRAISGLLAGGASADAGDAAKAVAELKAAAEAAGPKDPVLRDLALLKAVIVGGPAMGAAERDALLTDLSKPGAPFELLALEQKAVALVAANRHDDAITLIRQIQKKDGLSEDLRRRLSEIMVTLDAPAEPEAAAAGLPDAAAAPAAPNPASAEPAATTTN</sequence>
<feature type="region of interest" description="Disordered" evidence="1">
    <location>
        <begin position="218"/>
        <end position="247"/>
    </location>
</feature>
<keyword evidence="2" id="KW-0812">Transmembrane</keyword>
<evidence type="ECO:0000313" key="4">
    <source>
        <dbReference type="EMBL" id="AGT09740.1"/>
    </source>
</evidence>